<comment type="caution">
    <text evidence="3">The sequence shown here is derived from an EMBL/GenBank/DDBJ whole genome shotgun (WGS) entry which is preliminary data.</text>
</comment>
<organism evidence="3 4">
    <name type="scientific">Telmatospirillum siberiense</name>
    <dbReference type="NCBI Taxonomy" id="382514"/>
    <lineage>
        <taxon>Bacteria</taxon>
        <taxon>Pseudomonadati</taxon>
        <taxon>Pseudomonadota</taxon>
        <taxon>Alphaproteobacteria</taxon>
        <taxon>Rhodospirillales</taxon>
        <taxon>Rhodospirillaceae</taxon>
        <taxon>Telmatospirillum</taxon>
    </lineage>
</organism>
<feature type="region of interest" description="Disordered" evidence="1">
    <location>
        <begin position="64"/>
        <end position="84"/>
    </location>
</feature>
<feature type="region of interest" description="Disordered" evidence="1">
    <location>
        <begin position="1"/>
        <end position="30"/>
    </location>
</feature>
<proteinExistence type="predicted"/>
<name>A0A2N3PW66_9PROT</name>
<feature type="compositionally biased region" description="Low complexity" evidence="1">
    <location>
        <begin position="64"/>
        <end position="74"/>
    </location>
</feature>
<evidence type="ECO:0000313" key="3">
    <source>
        <dbReference type="EMBL" id="PKU24653.1"/>
    </source>
</evidence>
<dbReference type="PANTHER" id="PTHR36505">
    <property type="entry name" value="BLR1072 PROTEIN"/>
    <property type="match status" value="1"/>
</dbReference>
<dbReference type="AlphaFoldDB" id="A0A2N3PW66"/>
<reference evidence="4" key="1">
    <citation type="submission" date="2017-12" db="EMBL/GenBank/DDBJ databases">
        <title>Draft genome sequence of Telmatospirillum siberiense 26-4b1T, an acidotolerant peatland alphaproteobacterium potentially involved in sulfur cycling.</title>
        <authorList>
            <person name="Hausmann B."/>
            <person name="Pjevac P."/>
            <person name="Schreck K."/>
            <person name="Herbold C.W."/>
            <person name="Daims H."/>
            <person name="Wagner M."/>
            <person name="Pester M."/>
            <person name="Loy A."/>
        </authorList>
    </citation>
    <scope>NUCLEOTIDE SEQUENCE [LARGE SCALE GENOMIC DNA]</scope>
    <source>
        <strain evidence="4">26-4b1</strain>
    </source>
</reference>
<dbReference type="InterPro" id="IPR027275">
    <property type="entry name" value="PRC-brl_dom"/>
</dbReference>
<dbReference type="InterPro" id="IPR011033">
    <property type="entry name" value="PRC_barrel-like_sf"/>
</dbReference>
<gene>
    <name evidence="3" type="ORF">CWS72_09910</name>
</gene>
<feature type="domain" description="PRC-barrel" evidence="2">
    <location>
        <begin position="203"/>
        <end position="269"/>
    </location>
</feature>
<dbReference type="Gene3D" id="2.30.30.240">
    <property type="entry name" value="PRC-barrel domain"/>
    <property type="match status" value="1"/>
</dbReference>
<dbReference type="RefSeq" id="WP_101250446.1">
    <property type="nucleotide sequence ID" value="NZ_PIUM01000009.1"/>
</dbReference>
<evidence type="ECO:0000313" key="4">
    <source>
        <dbReference type="Proteomes" id="UP000233293"/>
    </source>
</evidence>
<dbReference type="SUPFAM" id="SSF50346">
    <property type="entry name" value="PRC-barrel domain"/>
    <property type="match status" value="1"/>
</dbReference>
<feature type="compositionally biased region" description="Basic and acidic residues" evidence="1">
    <location>
        <begin position="1"/>
        <end position="18"/>
    </location>
</feature>
<accession>A0A2N3PW66</accession>
<feature type="compositionally biased region" description="Polar residues" evidence="1">
    <location>
        <begin position="75"/>
        <end position="84"/>
    </location>
</feature>
<dbReference type="Proteomes" id="UP000233293">
    <property type="component" value="Unassembled WGS sequence"/>
</dbReference>
<sequence>MRIDEPRRAEASAKESIGHKTPVQDRIGSERQREIEQMKRPTFVGIAAACLCLGHAPPLLAAEAPGTGAAPASASDTEISGQPSPKTCLSDLRAFDSQLEKDGYWPGGSGYGFGYPKGSLPGTADTSTGYLSARPGYEVRALIASANILARNGQQKLCEDVLAAASEDYKRYIADMRGRKVPPAATLNWQNPLLETAVPDRLFRSDELIDVVVRSLGNVNLGSIDDIVMNPKTGKIAYLVVARGGIFGIDEKYVPVPWGDFKVMPNVDLLVLDTTKDVMDAAPQVKHDQFGAAGHFDQESQKIDDYWKAHPASNGNN</sequence>
<evidence type="ECO:0000256" key="1">
    <source>
        <dbReference type="SAM" id="MobiDB-lite"/>
    </source>
</evidence>
<dbReference type="OrthoDB" id="8021018at2"/>
<protein>
    <recommendedName>
        <fullName evidence="2">PRC-barrel domain-containing protein</fullName>
    </recommendedName>
</protein>
<keyword evidence="4" id="KW-1185">Reference proteome</keyword>
<dbReference type="Pfam" id="PF05239">
    <property type="entry name" value="PRC"/>
    <property type="match status" value="1"/>
</dbReference>
<evidence type="ECO:0000259" key="2">
    <source>
        <dbReference type="Pfam" id="PF05239"/>
    </source>
</evidence>
<dbReference type="EMBL" id="PIUM01000009">
    <property type="protein sequence ID" value="PKU24653.1"/>
    <property type="molecule type" value="Genomic_DNA"/>
</dbReference>
<dbReference type="PANTHER" id="PTHR36505:SF1">
    <property type="entry name" value="BLR1072 PROTEIN"/>
    <property type="match status" value="1"/>
</dbReference>